<name>A0A2I0HR61_PUNGR</name>
<keyword evidence="3" id="KW-1185">Reference proteome</keyword>
<evidence type="ECO:0000313" key="3">
    <source>
        <dbReference type="Proteomes" id="UP000233551"/>
    </source>
</evidence>
<dbReference type="Proteomes" id="UP000233551">
    <property type="component" value="Unassembled WGS sequence"/>
</dbReference>
<evidence type="ECO:0000313" key="2">
    <source>
        <dbReference type="EMBL" id="PKI34199.1"/>
    </source>
</evidence>
<accession>A0A2I0HR61</accession>
<dbReference type="AlphaFoldDB" id="A0A2I0HR61"/>
<comment type="caution">
    <text evidence="2">The sequence shown here is derived from an EMBL/GenBank/DDBJ whole genome shotgun (WGS) entry which is preliminary data.</text>
</comment>
<evidence type="ECO:0000256" key="1">
    <source>
        <dbReference type="SAM" id="MobiDB-lite"/>
    </source>
</evidence>
<feature type="compositionally biased region" description="Basic and acidic residues" evidence="1">
    <location>
        <begin position="71"/>
        <end position="81"/>
    </location>
</feature>
<reference evidence="2 3" key="1">
    <citation type="submission" date="2017-11" db="EMBL/GenBank/DDBJ databases">
        <title>De-novo sequencing of pomegranate (Punica granatum L.) genome.</title>
        <authorList>
            <person name="Akparov Z."/>
            <person name="Amiraslanov A."/>
            <person name="Hajiyeva S."/>
            <person name="Abbasov M."/>
            <person name="Kaur K."/>
            <person name="Hamwieh A."/>
            <person name="Solovyev V."/>
            <person name="Salamov A."/>
            <person name="Braich B."/>
            <person name="Kosarev P."/>
            <person name="Mahmoud A."/>
            <person name="Hajiyev E."/>
            <person name="Babayeva S."/>
            <person name="Izzatullayeva V."/>
            <person name="Mammadov A."/>
            <person name="Mammadov A."/>
            <person name="Sharifova S."/>
            <person name="Ojaghi J."/>
            <person name="Eynullazada K."/>
            <person name="Bayramov B."/>
            <person name="Abdulazimova A."/>
            <person name="Shahmuradov I."/>
        </authorList>
    </citation>
    <scope>NUCLEOTIDE SEQUENCE [LARGE SCALE GENOMIC DNA]</scope>
    <source>
        <strain evidence="3">cv. AG2017</strain>
        <tissue evidence="2">Leaf</tissue>
    </source>
</reference>
<feature type="region of interest" description="Disordered" evidence="1">
    <location>
        <begin position="47"/>
        <end position="81"/>
    </location>
</feature>
<dbReference type="EMBL" id="PGOL01006093">
    <property type="protein sequence ID" value="PKI34199.1"/>
    <property type="molecule type" value="Genomic_DNA"/>
</dbReference>
<protein>
    <submittedName>
        <fullName evidence="2">Uncharacterized protein</fullName>
    </submittedName>
</protein>
<sequence length="81" mass="8880">MTLCPPICLWFPDGCEVVGEGPRPVESSKVRGRSPWKAVRCEADARGKQYGARPKPVESSKVPGRSPWKAVKCEAEARGKQ</sequence>
<proteinExistence type="predicted"/>
<organism evidence="2 3">
    <name type="scientific">Punica granatum</name>
    <name type="common">Pomegranate</name>
    <dbReference type="NCBI Taxonomy" id="22663"/>
    <lineage>
        <taxon>Eukaryota</taxon>
        <taxon>Viridiplantae</taxon>
        <taxon>Streptophyta</taxon>
        <taxon>Embryophyta</taxon>
        <taxon>Tracheophyta</taxon>
        <taxon>Spermatophyta</taxon>
        <taxon>Magnoliopsida</taxon>
        <taxon>eudicotyledons</taxon>
        <taxon>Gunneridae</taxon>
        <taxon>Pentapetalae</taxon>
        <taxon>rosids</taxon>
        <taxon>malvids</taxon>
        <taxon>Myrtales</taxon>
        <taxon>Lythraceae</taxon>
        <taxon>Punica</taxon>
    </lineage>
</organism>
<gene>
    <name evidence="2" type="ORF">CRG98_045411</name>
</gene>